<dbReference type="SUPFAM" id="SSF46785">
    <property type="entry name" value="Winged helix' DNA-binding domain"/>
    <property type="match status" value="1"/>
</dbReference>
<dbReference type="CDD" id="cd00038">
    <property type="entry name" value="CAP_ED"/>
    <property type="match status" value="1"/>
</dbReference>
<sequence length="223" mass="25049">MSDSISRSNLVLNDMEKMIVRKAGTTVHYPRKHTVFAVGDISDRVYLIESGWVNIYRLSAEGRKVAVGSIRNPGELMGLSETILGINRTCFACTIGNVSMVMMSKKKFEELMEQHSFLSIKVAKLLGARMREAEAINYELVCRQAPGRLALMLMRMGEQMGKQTNNGTSLNLNITHEEIANMVGTSRQTVTSLLNTFKQEKSIIYEGRAIRVIYPDKLAKWVV</sequence>
<dbReference type="InterPro" id="IPR012318">
    <property type="entry name" value="HTH_CRP"/>
</dbReference>
<proteinExistence type="predicted"/>
<gene>
    <name evidence="6" type="ORF">Desgi_4078</name>
</gene>
<dbReference type="Gene3D" id="1.10.10.10">
    <property type="entry name" value="Winged helix-like DNA-binding domain superfamily/Winged helix DNA-binding domain"/>
    <property type="match status" value="1"/>
</dbReference>
<dbReference type="InterPro" id="IPR000595">
    <property type="entry name" value="cNMP-bd_dom"/>
</dbReference>
<accession>R4KP49</accession>
<dbReference type="SUPFAM" id="SSF51206">
    <property type="entry name" value="cAMP-binding domain-like"/>
    <property type="match status" value="1"/>
</dbReference>
<dbReference type="OrthoDB" id="9812325at2"/>
<dbReference type="GO" id="GO:0003677">
    <property type="term" value="F:DNA binding"/>
    <property type="evidence" value="ECO:0007669"/>
    <property type="project" value="UniProtKB-KW"/>
</dbReference>
<dbReference type="KEGG" id="dgi:Desgi_4078"/>
<keyword evidence="3" id="KW-0804">Transcription</keyword>
<dbReference type="InterPro" id="IPR036390">
    <property type="entry name" value="WH_DNA-bd_sf"/>
</dbReference>
<evidence type="ECO:0000256" key="3">
    <source>
        <dbReference type="ARBA" id="ARBA00023163"/>
    </source>
</evidence>
<name>R4KP49_9FIRM</name>
<dbReference type="GO" id="GO:0003700">
    <property type="term" value="F:DNA-binding transcription factor activity"/>
    <property type="evidence" value="ECO:0007669"/>
    <property type="project" value="TreeGrafter"/>
</dbReference>
<feature type="domain" description="Cyclic nucleotide-binding" evidence="4">
    <location>
        <begin position="27"/>
        <end position="112"/>
    </location>
</feature>
<evidence type="ECO:0000259" key="5">
    <source>
        <dbReference type="PROSITE" id="PS51063"/>
    </source>
</evidence>
<reference evidence="6 7" key="1">
    <citation type="submission" date="2012-01" db="EMBL/GenBank/DDBJ databases">
        <title>Complete sequence of Desulfotomaculum gibsoniae DSM 7213.</title>
        <authorList>
            <consortium name="US DOE Joint Genome Institute"/>
            <person name="Lucas S."/>
            <person name="Han J."/>
            <person name="Lapidus A."/>
            <person name="Cheng J.-F."/>
            <person name="Goodwin L."/>
            <person name="Pitluck S."/>
            <person name="Peters L."/>
            <person name="Ovchinnikova G."/>
            <person name="Teshima H."/>
            <person name="Detter J.C."/>
            <person name="Han C."/>
            <person name="Tapia R."/>
            <person name="Land M."/>
            <person name="Hauser L."/>
            <person name="Kyrpides N."/>
            <person name="Ivanova N."/>
            <person name="Pagani I."/>
            <person name="Parshina S."/>
            <person name="Plugge C."/>
            <person name="Muyzer G."/>
            <person name="Kuever J."/>
            <person name="Ivanova A."/>
            <person name="Nazina T."/>
            <person name="Klenk H.-P."/>
            <person name="Brambilla E."/>
            <person name="Spring S."/>
            <person name="Stams A.F."/>
            <person name="Woyke T."/>
        </authorList>
    </citation>
    <scope>NUCLEOTIDE SEQUENCE [LARGE SCALE GENOMIC DNA]</scope>
    <source>
        <strain evidence="6 7">DSM 7213</strain>
    </source>
</reference>
<dbReference type="PANTHER" id="PTHR24567">
    <property type="entry name" value="CRP FAMILY TRANSCRIPTIONAL REGULATORY PROTEIN"/>
    <property type="match status" value="1"/>
</dbReference>
<dbReference type="RefSeq" id="WP_006521624.1">
    <property type="nucleotide sequence ID" value="NC_021184.1"/>
</dbReference>
<keyword evidence="7" id="KW-1185">Reference proteome</keyword>
<evidence type="ECO:0000256" key="1">
    <source>
        <dbReference type="ARBA" id="ARBA00023015"/>
    </source>
</evidence>
<dbReference type="EMBL" id="CP003273">
    <property type="protein sequence ID" value="AGL03337.1"/>
    <property type="molecule type" value="Genomic_DNA"/>
</dbReference>
<dbReference type="Pfam" id="PF13545">
    <property type="entry name" value="HTH_Crp_2"/>
    <property type="match status" value="1"/>
</dbReference>
<dbReference type="SMART" id="SM00419">
    <property type="entry name" value="HTH_CRP"/>
    <property type="match status" value="1"/>
</dbReference>
<dbReference type="Gene3D" id="2.60.120.10">
    <property type="entry name" value="Jelly Rolls"/>
    <property type="match status" value="1"/>
</dbReference>
<dbReference type="PANTHER" id="PTHR24567:SF74">
    <property type="entry name" value="HTH-TYPE TRANSCRIPTIONAL REGULATOR ARCR"/>
    <property type="match status" value="1"/>
</dbReference>
<dbReference type="InterPro" id="IPR014710">
    <property type="entry name" value="RmlC-like_jellyroll"/>
</dbReference>
<organism evidence="6 7">
    <name type="scientific">Desulfoscipio gibsoniae DSM 7213</name>
    <dbReference type="NCBI Taxonomy" id="767817"/>
    <lineage>
        <taxon>Bacteria</taxon>
        <taxon>Bacillati</taxon>
        <taxon>Bacillota</taxon>
        <taxon>Clostridia</taxon>
        <taxon>Eubacteriales</taxon>
        <taxon>Desulfallaceae</taxon>
        <taxon>Desulfoscipio</taxon>
    </lineage>
</organism>
<dbReference type="STRING" id="767817.Desgi_4078"/>
<dbReference type="PROSITE" id="PS50042">
    <property type="entry name" value="CNMP_BINDING_3"/>
    <property type="match status" value="1"/>
</dbReference>
<dbReference type="AlphaFoldDB" id="R4KP49"/>
<protein>
    <submittedName>
        <fullName evidence="6">cAMP-binding protein</fullName>
    </submittedName>
</protein>
<evidence type="ECO:0000259" key="4">
    <source>
        <dbReference type="PROSITE" id="PS50042"/>
    </source>
</evidence>
<keyword evidence="2" id="KW-0238">DNA-binding</keyword>
<dbReference type="GO" id="GO:0005829">
    <property type="term" value="C:cytosol"/>
    <property type="evidence" value="ECO:0007669"/>
    <property type="project" value="TreeGrafter"/>
</dbReference>
<dbReference type="eggNOG" id="COG0664">
    <property type="taxonomic scope" value="Bacteria"/>
</dbReference>
<dbReference type="PROSITE" id="PS51063">
    <property type="entry name" value="HTH_CRP_2"/>
    <property type="match status" value="1"/>
</dbReference>
<feature type="domain" description="HTH crp-type" evidence="5">
    <location>
        <begin position="143"/>
        <end position="216"/>
    </location>
</feature>
<dbReference type="Proteomes" id="UP000013520">
    <property type="component" value="Chromosome"/>
</dbReference>
<evidence type="ECO:0000313" key="7">
    <source>
        <dbReference type="Proteomes" id="UP000013520"/>
    </source>
</evidence>
<keyword evidence="1" id="KW-0805">Transcription regulation</keyword>
<dbReference type="Pfam" id="PF00027">
    <property type="entry name" value="cNMP_binding"/>
    <property type="match status" value="1"/>
</dbReference>
<dbReference type="InterPro" id="IPR050397">
    <property type="entry name" value="Env_Response_Regulators"/>
</dbReference>
<dbReference type="InterPro" id="IPR036388">
    <property type="entry name" value="WH-like_DNA-bd_sf"/>
</dbReference>
<evidence type="ECO:0000256" key="2">
    <source>
        <dbReference type="ARBA" id="ARBA00023125"/>
    </source>
</evidence>
<evidence type="ECO:0000313" key="6">
    <source>
        <dbReference type="EMBL" id="AGL03337.1"/>
    </source>
</evidence>
<dbReference type="InterPro" id="IPR018490">
    <property type="entry name" value="cNMP-bd_dom_sf"/>
</dbReference>
<dbReference type="HOGENOM" id="CLU_075053_3_2_9"/>